<evidence type="ECO:0000256" key="3">
    <source>
        <dbReference type="ARBA" id="ARBA00022448"/>
    </source>
</evidence>
<dbReference type="SUPFAM" id="SSF161098">
    <property type="entry name" value="MetI-like"/>
    <property type="match status" value="1"/>
</dbReference>
<dbReference type="InterPro" id="IPR051789">
    <property type="entry name" value="Bact_Polyamine_Transport"/>
</dbReference>
<dbReference type="InterPro" id="IPR035906">
    <property type="entry name" value="MetI-like_sf"/>
</dbReference>
<keyword evidence="11" id="KW-1185">Reference proteome</keyword>
<keyword evidence="6 8" id="KW-1133">Transmembrane helix</keyword>
<dbReference type="PANTHER" id="PTHR43848">
    <property type="entry name" value="PUTRESCINE TRANSPORT SYSTEM PERMEASE PROTEIN POTI"/>
    <property type="match status" value="1"/>
</dbReference>
<feature type="transmembrane region" description="Helical" evidence="8">
    <location>
        <begin position="157"/>
        <end position="181"/>
    </location>
</feature>
<proteinExistence type="inferred from homology"/>
<keyword evidence="5 8" id="KW-0812">Transmembrane</keyword>
<sequence length="296" mass="31768">MSDRPRSPAFYALAAFFCLFVAFLYGPTLTILVLSFQGPQGGLTFPMNGVSTHWFGKLWAGLGIVDIWGALWRSLRLGLVVMLLTVVIAFFAGLAFRKRFRGEGALFTIAVASLIVPSIVVSLGIGLEFRLLDDAVNWAAAETGWGWLQEHGTLMGLYTSALGAHLTWTLPFGLLIMFAVFNRFDPAYEEAARDLGATGAQTLRHVVVPILGPSLVGVALFGFTLSFDELARTSQAIGGRNTLPLELQGLTTTVTTPEIYALGTLTTGLSLAVIGLALGTSLYLQKRKAKAGLRLG</sequence>
<keyword evidence="3 8" id="KW-0813">Transport</keyword>
<dbReference type="PROSITE" id="PS50928">
    <property type="entry name" value="ABC_TM1"/>
    <property type="match status" value="1"/>
</dbReference>
<evidence type="ECO:0000256" key="5">
    <source>
        <dbReference type="ARBA" id="ARBA00022692"/>
    </source>
</evidence>
<dbReference type="CDD" id="cd06261">
    <property type="entry name" value="TM_PBP2"/>
    <property type="match status" value="1"/>
</dbReference>
<gene>
    <name evidence="10" type="ORF">ABID43_002294</name>
</gene>
<dbReference type="Gene3D" id="1.10.3720.10">
    <property type="entry name" value="MetI-like"/>
    <property type="match status" value="1"/>
</dbReference>
<comment type="similarity">
    <text evidence="2">Belongs to the binding-protein-dependent transport system permease family. CysTW subfamily.</text>
</comment>
<dbReference type="InterPro" id="IPR000515">
    <property type="entry name" value="MetI-like"/>
</dbReference>
<organism evidence="10 11">
    <name type="scientific">Methylobacterium goesingense</name>
    <dbReference type="NCBI Taxonomy" id="243690"/>
    <lineage>
        <taxon>Bacteria</taxon>
        <taxon>Pseudomonadati</taxon>
        <taxon>Pseudomonadota</taxon>
        <taxon>Alphaproteobacteria</taxon>
        <taxon>Hyphomicrobiales</taxon>
        <taxon>Methylobacteriaceae</taxon>
        <taxon>Methylobacterium</taxon>
    </lineage>
</organism>
<dbReference type="Pfam" id="PF00528">
    <property type="entry name" value="BPD_transp_1"/>
    <property type="match status" value="1"/>
</dbReference>
<evidence type="ECO:0000256" key="1">
    <source>
        <dbReference type="ARBA" id="ARBA00004651"/>
    </source>
</evidence>
<feature type="transmembrane region" description="Helical" evidence="8">
    <location>
        <begin position="259"/>
        <end position="284"/>
    </location>
</feature>
<protein>
    <submittedName>
        <fullName evidence="10">Spermidine/putrescine transport system permease protein</fullName>
    </submittedName>
</protein>
<accession>A0ABV2L4J4</accession>
<keyword evidence="4" id="KW-1003">Cell membrane</keyword>
<reference evidence="10 11" key="1">
    <citation type="submission" date="2024-06" db="EMBL/GenBank/DDBJ databases">
        <title>Genomic Encyclopedia of Type Strains, Phase IV (KMG-IV): sequencing the most valuable type-strain genomes for metagenomic binning, comparative biology and taxonomic classification.</title>
        <authorList>
            <person name="Goeker M."/>
        </authorList>
    </citation>
    <scope>NUCLEOTIDE SEQUENCE [LARGE SCALE GENOMIC DNA]</scope>
    <source>
        <strain evidence="10 11">DSM 21331</strain>
    </source>
</reference>
<feature type="transmembrane region" description="Helical" evidence="8">
    <location>
        <begin position="12"/>
        <end position="34"/>
    </location>
</feature>
<evidence type="ECO:0000256" key="7">
    <source>
        <dbReference type="ARBA" id="ARBA00023136"/>
    </source>
</evidence>
<evidence type="ECO:0000256" key="2">
    <source>
        <dbReference type="ARBA" id="ARBA00007069"/>
    </source>
</evidence>
<feature type="domain" description="ABC transmembrane type-1" evidence="9">
    <location>
        <begin position="71"/>
        <end position="277"/>
    </location>
</feature>
<dbReference type="PANTHER" id="PTHR43848:SF2">
    <property type="entry name" value="PUTRESCINE TRANSPORT SYSTEM PERMEASE PROTEIN POTI"/>
    <property type="match status" value="1"/>
</dbReference>
<keyword evidence="7 8" id="KW-0472">Membrane</keyword>
<evidence type="ECO:0000256" key="8">
    <source>
        <dbReference type="RuleBase" id="RU363032"/>
    </source>
</evidence>
<evidence type="ECO:0000313" key="11">
    <source>
        <dbReference type="Proteomes" id="UP001549145"/>
    </source>
</evidence>
<feature type="transmembrane region" description="Helical" evidence="8">
    <location>
        <begin position="105"/>
        <end position="127"/>
    </location>
</feature>
<comment type="subcellular location">
    <subcellularLocation>
        <location evidence="1 8">Cell membrane</location>
        <topology evidence="1 8">Multi-pass membrane protein</topology>
    </subcellularLocation>
</comment>
<evidence type="ECO:0000313" key="10">
    <source>
        <dbReference type="EMBL" id="MET3692754.1"/>
    </source>
</evidence>
<feature type="transmembrane region" description="Helical" evidence="8">
    <location>
        <begin position="77"/>
        <end position="96"/>
    </location>
</feature>
<name>A0ABV2L4J4_9HYPH</name>
<dbReference type="Proteomes" id="UP001549145">
    <property type="component" value="Unassembled WGS sequence"/>
</dbReference>
<evidence type="ECO:0000256" key="4">
    <source>
        <dbReference type="ARBA" id="ARBA00022475"/>
    </source>
</evidence>
<dbReference type="EMBL" id="JBEPMM010000005">
    <property type="protein sequence ID" value="MET3692754.1"/>
    <property type="molecule type" value="Genomic_DNA"/>
</dbReference>
<comment type="caution">
    <text evidence="10">The sequence shown here is derived from an EMBL/GenBank/DDBJ whole genome shotgun (WGS) entry which is preliminary data.</text>
</comment>
<dbReference type="RefSeq" id="WP_238279286.1">
    <property type="nucleotide sequence ID" value="NZ_BPQL01000054.1"/>
</dbReference>
<feature type="transmembrane region" description="Helical" evidence="8">
    <location>
        <begin position="202"/>
        <end position="223"/>
    </location>
</feature>
<evidence type="ECO:0000256" key="6">
    <source>
        <dbReference type="ARBA" id="ARBA00022989"/>
    </source>
</evidence>
<evidence type="ECO:0000259" key="9">
    <source>
        <dbReference type="PROSITE" id="PS50928"/>
    </source>
</evidence>